<dbReference type="PANTHER" id="PTHR43790:SF9">
    <property type="entry name" value="GALACTOFURANOSE TRANSPORTER ATP-BINDING PROTEIN YTFR"/>
    <property type="match status" value="1"/>
</dbReference>
<dbReference type="InterPro" id="IPR003439">
    <property type="entry name" value="ABC_transporter-like_ATP-bd"/>
</dbReference>
<gene>
    <name evidence="7" type="ORF">OA50_05363</name>
</gene>
<dbReference type="PATRIC" id="fig|1515334.3.peg.5372"/>
<evidence type="ECO:0000256" key="1">
    <source>
        <dbReference type="ARBA" id="ARBA00022448"/>
    </source>
</evidence>
<dbReference type="PANTHER" id="PTHR43790">
    <property type="entry name" value="CARBOHYDRATE TRANSPORT ATP-BINDING PROTEIN MG119-RELATED"/>
    <property type="match status" value="1"/>
</dbReference>
<organism evidence="7 8">
    <name type="scientific">Mameliella alba</name>
    <dbReference type="NCBI Taxonomy" id="561184"/>
    <lineage>
        <taxon>Bacteria</taxon>
        <taxon>Pseudomonadati</taxon>
        <taxon>Pseudomonadota</taxon>
        <taxon>Alphaproteobacteria</taxon>
        <taxon>Rhodobacterales</taxon>
        <taxon>Roseobacteraceae</taxon>
        <taxon>Mameliella</taxon>
    </lineage>
</organism>
<dbReference type="Gene3D" id="3.40.50.300">
    <property type="entry name" value="P-loop containing nucleotide triphosphate hydrolases"/>
    <property type="match status" value="2"/>
</dbReference>
<dbReference type="InterPro" id="IPR003593">
    <property type="entry name" value="AAA+_ATPase"/>
</dbReference>
<evidence type="ECO:0000256" key="5">
    <source>
        <dbReference type="ARBA" id="ARBA00022840"/>
    </source>
</evidence>
<dbReference type="SMART" id="SM00382">
    <property type="entry name" value="AAA"/>
    <property type="match status" value="2"/>
</dbReference>
<comment type="caution">
    <text evidence="7">The sequence shown here is derived from an EMBL/GenBank/DDBJ whole genome shotgun (WGS) entry which is preliminary data.</text>
</comment>
<evidence type="ECO:0000256" key="2">
    <source>
        <dbReference type="ARBA" id="ARBA00022597"/>
    </source>
</evidence>
<keyword evidence="8" id="KW-1185">Reference proteome</keyword>
<dbReference type="Proteomes" id="UP000030960">
    <property type="component" value="Unassembled WGS sequence"/>
</dbReference>
<keyword evidence="3" id="KW-0677">Repeat</keyword>
<dbReference type="InterPro" id="IPR017871">
    <property type="entry name" value="ABC_transporter-like_CS"/>
</dbReference>
<dbReference type="GO" id="GO:0016887">
    <property type="term" value="F:ATP hydrolysis activity"/>
    <property type="evidence" value="ECO:0007669"/>
    <property type="project" value="InterPro"/>
</dbReference>
<dbReference type="RefSeq" id="WP_190285503.1">
    <property type="nucleotide sequence ID" value="NZ_JSUQ01000031.1"/>
</dbReference>
<dbReference type="PROSITE" id="PS00211">
    <property type="entry name" value="ABC_TRANSPORTER_1"/>
    <property type="match status" value="1"/>
</dbReference>
<dbReference type="CDD" id="cd03215">
    <property type="entry name" value="ABC_Carb_Monos_II"/>
    <property type="match status" value="1"/>
</dbReference>
<evidence type="ECO:0000313" key="7">
    <source>
        <dbReference type="EMBL" id="KHQ50132.1"/>
    </source>
</evidence>
<dbReference type="CDD" id="cd03216">
    <property type="entry name" value="ABC_Carb_Monos_I"/>
    <property type="match status" value="1"/>
</dbReference>
<dbReference type="AlphaFoldDB" id="A0A0B3RQI8"/>
<protein>
    <submittedName>
        <fullName evidence="7">D-ribose transporter ATP binding protein</fullName>
    </submittedName>
</protein>
<evidence type="ECO:0000256" key="4">
    <source>
        <dbReference type="ARBA" id="ARBA00022741"/>
    </source>
</evidence>
<dbReference type="PROSITE" id="PS50893">
    <property type="entry name" value="ABC_TRANSPORTER_2"/>
    <property type="match status" value="2"/>
</dbReference>
<keyword evidence="5" id="KW-0067">ATP-binding</keyword>
<sequence length="532" mass="57450">MKIEPVEATHTALPESLLQIGGLLKRFPGTIAVNNVSFAIRSGTIHALVGENGAGKSTIIKMLSGVYRPDGGEIRIKGQPVDITSPHVAQECGISTVYQERTLIANLSALDNIFLGREILARIGGTLGLTDRQAMRSAVVELCRDFEFDPKLLSRPVEELSALSRQIVEIIKALAFRSELIILDEPNGGLSIHERQVLFAQMRRLRGRGTAVLWVTHQLEELAGMADEVTVLRDGKLVGTLDGAEARTDRVVRMMVGRDVETIESFVTGAKGSAAIKEHGKVVLRVEGLSDDTDLRDLAFTLRRGEVLGIGGLQGAGCSRIVETIIGARRMTSGRVLLDEKPRRIRSTRHAFAAGIAYVPNERKSRGILPTFSIAQNISVSSLPAFARMGFIDRKKEASTARGFFDALGIRARSVGDQIVRLSGGNQQKAIIARALAAKPKVIIFNEPTEGVDVGAKIEIYRLIRDYIASGGAAIVKSSELVELLGLSDRVLVMKTGRIVGELPGLGADQDHESATRLEEKFMSLAAASGVN</sequence>
<dbReference type="InterPro" id="IPR027417">
    <property type="entry name" value="P-loop_NTPase"/>
</dbReference>
<dbReference type="GO" id="GO:0005524">
    <property type="term" value="F:ATP binding"/>
    <property type="evidence" value="ECO:0007669"/>
    <property type="project" value="UniProtKB-KW"/>
</dbReference>
<accession>A0A0B3RQI8</accession>
<reference evidence="7 8" key="1">
    <citation type="submission" date="2014-10" db="EMBL/GenBank/DDBJ databases">
        <title>Genome sequence of Ponticoccus sp. strain UMTAT08 isolated from clonal culture of toxic dinoflagellate Alexandrium tamiyavanichii.</title>
        <authorList>
            <person name="Gan H.Y."/>
            <person name="Muhd D.-D."/>
            <person name="Mohd Noor M.E."/>
            <person name="Yeong Y.S."/>
            <person name="Usup G."/>
        </authorList>
    </citation>
    <scope>NUCLEOTIDE SEQUENCE [LARGE SCALE GENOMIC DNA]</scope>
    <source>
        <strain evidence="7 8">UMTAT08</strain>
    </source>
</reference>
<name>A0A0B3RQI8_9RHOB</name>
<dbReference type="InterPro" id="IPR050107">
    <property type="entry name" value="ABC_carbohydrate_import_ATPase"/>
</dbReference>
<proteinExistence type="predicted"/>
<keyword evidence="2" id="KW-0762">Sugar transport</keyword>
<evidence type="ECO:0000256" key="3">
    <source>
        <dbReference type="ARBA" id="ARBA00022737"/>
    </source>
</evidence>
<evidence type="ECO:0000313" key="8">
    <source>
        <dbReference type="Proteomes" id="UP000030960"/>
    </source>
</evidence>
<feature type="domain" description="ABC transporter" evidence="6">
    <location>
        <begin position="278"/>
        <end position="521"/>
    </location>
</feature>
<dbReference type="SUPFAM" id="SSF52540">
    <property type="entry name" value="P-loop containing nucleoside triphosphate hydrolases"/>
    <property type="match status" value="2"/>
</dbReference>
<feature type="domain" description="ABC transporter" evidence="6">
    <location>
        <begin position="18"/>
        <end position="259"/>
    </location>
</feature>
<keyword evidence="1" id="KW-0813">Transport</keyword>
<dbReference type="EMBL" id="JSUQ01000031">
    <property type="protein sequence ID" value="KHQ50132.1"/>
    <property type="molecule type" value="Genomic_DNA"/>
</dbReference>
<dbReference type="Pfam" id="PF00005">
    <property type="entry name" value="ABC_tran"/>
    <property type="match status" value="2"/>
</dbReference>
<evidence type="ECO:0000259" key="6">
    <source>
        <dbReference type="PROSITE" id="PS50893"/>
    </source>
</evidence>
<keyword evidence="4" id="KW-0547">Nucleotide-binding</keyword>